<dbReference type="InterPro" id="IPR036680">
    <property type="entry name" value="SPOR-like_sf"/>
</dbReference>
<evidence type="ECO:0000259" key="3">
    <source>
        <dbReference type="PROSITE" id="PS51724"/>
    </source>
</evidence>
<dbReference type="InterPro" id="IPR007730">
    <property type="entry name" value="SPOR-like_dom"/>
</dbReference>
<dbReference type="InterPro" id="IPR019734">
    <property type="entry name" value="TPR_rpt"/>
</dbReference>
<organism evidence="4 5">
    <name type="scientific">Edaphosphingomonas fennica</name>
    <dbReference type="NCBI Taxonomy" id="114404"/>
    <lineage>
        <taxon>Bacteria</taxon>
        <taxon>Pseudomonadati</taxon>
        <taxon>Pseudomonadota</taxon>
        <taxon>Alphaproteobacteria</taxon>
        <taxon>Sphingomonadales</taxon>
        <taxon>Rhizorhabdaceae</taxon>
        <taxon>Edaphosphingomonas</taxon>
    </lineage>
</organism>
<dbReference type="Gene3D" id="3.30.70.1070">
    <property type="entry name" value="Sporulation related repeat"/>
    <property type="match status" value="1"/>
</dbReference>
<gene>
    <name evidence="4" type="ORF">CV103_06300</name>
</gene>
<dbReference type="PROSITE" id="PS50005">
    <property type="entry name" value="TPR"/>
    <property type="match status" value="1"/>
</dbReference>
<comment type="caution">
    <text evidence="4">The sequence shown here is derived from an EMBL/GenBank/DDBJ whole genome shotgun (WGS) entry which is preliminary data.</text>
</comment>
<evidence type="ECO:0000313" key="5">
    <source>
        <dbReference type="Proteomes" id="UP000241206"/>
    </source>
</evidence>
<feature type="repeat" description="TPR" evidence="1">
    <location>
        <begin position="78"/>
        <end position="111"/>
    </location>
</feature>
<dbReference type="PROSITE" id="PS51724">
    <property type="entry name" value="SPOR"/>
    <property type="match status" value="1"/>
</dbReference>
<dbReference type="SUPFAM" id="SSF110997">
    <property type="entry name" value="Sporulation related repeat"/>
    <property type="match status" value="1"/>
</dbReference>
<dbReference type="PROSITE" id="PS51257">
    <property type="entry name" value="PROKAR_LIPOPROTEIN"/>
    <property type="match status" value="1"/>
</dbReference>
<reference evidence="4 5" key="1">
    <citation type="submission" date="2017-11" db="EMBL/GenBank/DDBJ databases">
        <title>Sphingomonas oleivorans sp. nov., isolated from oil-contaminated soil.</title>
        <authorList>
            <person name="Wang L."/>
            <person name="Chen L."/>
        </authorList>
    </citation>
    <scope>NUCLEOTIDE SEQUENCE [LARGE SCALE GENOMIC DNA]</scope>
    <source>
        <strain evidence="4 5">K101</strain>
    </source>
</reference>
<dbReference type="InterPro" id="IPR011990">
    <property type="entry name" value="TPR-like_helical_dom_sf"/>
</dbReference>
<keyword evidence="2" id="KW-0732">Signal</keyword>
<dbReference type="AlphaFoldDB" id="A0A2T4I5A6"/>
<dbReference type="RefSeq" id="WP_107394341.1">
    <property type="nucleotide sequence ID" value="NZ_PHHF01000026.1"/>
</dbReference>
<dbReference type="GO" id="GO:0042834">
    <property type="term" value="F:peptidoglycan binding"/>
    <property type="evidence" value="ECO:0007669"/>
    <property type="project" value="InterPro"/>
</dbReference>
<dbReference type="SUPFAM" id="SSF48452">
    <property type="entry name" value="TPR-like"/>
    <property type="match status" value="1"/>
</dbReference>
<proteinExistence type="predicted"/>
<dbReference type="Pfam" id="PF14559">
    <property type="entry name" value="TPR_19"/>
    <property type="match status" value="1"/>
</dbReference>
<evidence type="ECO:0000256" key="1">
    <source>
        <dbReference type="PROSITE-ProRule" id="PRU00339"/>
    </source>
</evidence>
<evidence type="ECO:0000313" key="4">
    <source>
        <dbReference type="EMBL" id="PTD25174.1"/>
    </source>
</evidence>
<dbReference type="Proteomes" id="UP000241206">
    <property type="component" value="Unassembled WGS sequence"/>
</dbReference>
<keyword evidence="5" id="KW-1185">Reference proteome</keyword>
<feature type="chain" id="PRO_5015703814" evidence="2">
    <location>
        <begin position="18"/>
        <end position="446"/>
    </location>
</feature>
<dbReference type="EMBL" id="PHHF01000026">
    <property type="protein sequence ID" value="PTD25174.1"/>
    <property type="molecule type" value="Genomic_DNA"/>
</dbReference>
<accession>A0A2T4I5A6</accession>
<feature type="signal peptide" evidence="2">
    <location>
        <begin position="1"/>
        <end position="17"/>
    </location>
</feature>
<name>A0A2T4I5A6_9SPHN</name>
<keyword evidence="1" id="KW-0802">TPR repeat</keyword>
<dbReference type="Pfam" id="PF05036">
    <property type="entry name" value="SPOR"/>
    <property type="match status" value="1"/>
</dbReference>
<protein>
    <submittedName>
        <fullName evidence="4">Sporulation protein</fullName>
    </submittedName>
</protein>
<feature type="domain" description="SPOR" evidence="3">
    <location>
        <begin position="339"/>
        <end position="423"/>
    </location>
</feature>
<dbReference type="Gene3D" id="1.25.40.10">
    <property type="entry name" value="Tetratricopeptide repeat domain"/>
    <property type="match status" value="1"/>
</dbReference>
<sequence>MKSRVLLQLSASAALLALVTVGCKPAGSRPATLSSTAVPDARDGARAAAKARAALQARDAAKAVAEAERSVAADPRNPAYRAVLGQSYLLAGRFVSAQTAFADALSLDPDQPVAGLNLALARIALGDASGALRLLDQLEGKVGESDRGLAFALAGDVERAVPILEAAARAPGADARTRQNLGLGYALARRWDEARAVAAQDLPAEQVGRRMLEWAMFSRPSRSWDQVAGVLGISPHLDSGQPVALALAPQAEPVRTAAVEQPSPPEEPAIAEAPASPPAELAANLEPEALPPLLKATAPSVTPVAVPAMLAPPPARPVRAAFVAPEPALRQASLPIQRVASEGGFVVQLGAYSTAARVETAWSRIAARVQMIADYVPSSSAFDLERAGTVYRLSLGGFQTRAAAIDLCEKVRLKGGECFVRAALGDRPLRWASATSAGGGRQLASR</sequence>
<evidence type="ECO:0000256" key="2">
    <source>
        <dbReference type="SAM" id="SignalP"/>
    </source>
</evidence>